<gene>
    <name evidence="2" type="primary">LOC118762081</name>
</gene>
<evidence type="ECO:0000313" key="1">
    <source>
        <dbReference type="Proteomes" id="UP000515154"/>
    </source>
</evidence>
<keyword evidence="1" id="KW-1185">Reference proteome</keyword>
<protein>
    <submittedName>
        <fullName evidence="2">Uncharacterized protein LOC118762081</fullName>
    </submittedName>
</protein>
<reference evidence="2" key="1">
    <citation type="submission" date="2025-08" db="UniProtKB">
        <authorList>
            <consortium name="RefSeq"/>
        </authorList>
    </citation>
    <scope>IDENTIFICATION</scope>
</reference>
<evidence type="ECO:0000313" key="2">
    <source>
        <dbReference type="RefSeq" id="XP_036356246.1"/>
    </source>
</evidence>
<dbReference type="KEGG" id="osn:118762081"/>
<accession>A0A7E6EKT8</accession>
<proteinExistence type="predicted"/>
<sequence length="183" mass="20912">MVKAHAIWNQQDRSTVAANSIYAGVGRRLAVPNMTRWNSTYDSVVVINTILETKRLVLHTVIIQLKFNSFNNQDVDLMKECAKVMSLVAKGLDKIQGKEQAYFGTLLPTVVATIFRLVYYSPLVNALLAGIDKRMMTSVVLEDEECQLIAAFHPRFHLIWLDKYENTKVAKARKAWRVRSRRS</sequence>
<dbReference type="RefSeq" id="XP_036356246.1">
    <property type="nucleotide sequence ID" value="XM_036500353.1"/>
</dbReference>
<dbReference type="AlphaFoldDB" id="A0A7E6EKT8"/>
<organism evidence="1 2">
    <name type="scientific">Octopus sinensis</name>
    <name type="common">East Asian common octopus</name>
    <dbReference type="NCBI Taxonomy" id="2607531"/>
    <lineage>
        <taxon>Eukaryota</taxon>
        <taxon>Metazoa</taxon>
        <taxon>Spiralia</taxon>
        <taxon>Lophotrochozoa</taxon>
        <taxon>Mollusca</taxon>
        <taxon>Cephalopoda</taxon>
        <taxon>Coleoidea</taxon>
        <taxon>Octopodiformes</taxon>
        <taxon>Octopoda</taxon>
        <taxon>Incirrata</taxon>
        <taxon>Octopodidae</taxon>
        <taxon>Octopus</taxon>
    </lineage>
</organism>
<name>A0A7E6EKT8_9MOLL</name>
<dbReference type="Proteomes" id="UP000515154">
    <property type="component" value="Linkage group LG2"/>
</dbReference>